<dbReference type="EMBL" id="JAIQCV010000012">
    <property type="protein sequence ID" value="KAH1039177.1"/>
    <property type="molecule type" value="Genomic_DNA"/>
</dbReference>
<evidence type="ECO:0000313" key="2">
    <source>
        <dbReference type="EMBL" id="KAH1039177.1"/>
    </source>
</evidence>
<feature type="transmembrane region" description="Helical" evidence="1">
    <location>
        <begin position="20"/>
        <end position="39"/>
    </location>
</feature>
<accession>A0A9D3ZIT7</accession>
<keyword evidence="1" id="KW-1133">Transmembrane helix</keyword>
<reference evidence="2 3" key="1">
    <citation type="journal article" date="2021" name="Plant Biotechnol. J.">
        <title>Multi-omics assisted identification of the key and species-specific regulatory components of drought-tolerant mechanisms in Gossypium stocksii.</title>
        <authorList>
            <person name="Yu D."/>
            <person name="Ke L."/>
            <person name="Zhang D."/>
            <person name="Wu Y."/>
            <person name="Sun Y."/>
            <person name="Mei J."/>
            <person name="Sun J."/>
            <person name="Sun Y."/>
        </authorList>
    </citation>
    <scope>NUCLEOTIDE SEQUENCE [LARGE SCALE GENOMIC DNA]</scope>
    <source>
        <strain evidence="3">cv. E1</strain>
        <tissue evidence="2">Leaf</tissue>
    </source>
</reference>
<keyword evidence="1" id="KW-0812">Transmembrane</keyword>
<dbReference type="OrthoDB" id="989295at2759"/>
<comment type="caution">
    <text evidence="2">The sequence shown here is derived from an EMBL/GenBank/DDBJ whole genome shotgun (WGS) entry which is preliminary data.</text>
</comment>
<evidence type="ECO:0000313" key="3">
    <source>
        <dbReference type="Proteomes" id="UP000828251"/>
    </source>
</evidence>
<proteinExistence type="predicted"/>
<gene>
    <name evidence="2" type="ORF">J1N35_040920</name>
</gene>
<dbReference type="Proteomes" id="UP000828251">
    <property type="component" value="Unassembled WGS sequence"/>
</dbReference>
<name>A0A9D3ZIT7_9ROSI</name>
<keyword evidence="1" id="KW-0472">Membrane</keyword>
<organism evidence="2 3">
    <name type="scientific">Gossypium stocksii</name>
    <dbReference type="NCBI Taxonomy" id="47602"/>
    <lineage>
        <taxon>Eukaryota</taxon>
        <taxon>Viridiplantae</taxon>
        <taxon>Streptophyta</taxon>
        <taxon>Embryophyta</taxon>
        <taxon>Tracheophyta</taxon>
        <taxon>Spermatophyta</taxon>
        <taxon>Magnoliopsida</taxon>
        <taxon>eudicotyledons</taxon>
        <taxon>Gunneridae</taxon>
        <taxon>Pentapetalae</taxon>
        <taxon>rosids</taxon>
        <taxon>malvids</taxon>
        <taxon>Malvales</taxon>
        <taxon>Malvaceae</taxon>
        <taxon>Malvoideae</taxon>
        <taxon>Gossypium</taxon>
    </lineage>
</organism>
<sequence>IIKKRKILRVQKDLVATTEVYEFCLVGCFLMASIIHFLAMKSTVANLRHTVKGV</sequence>
<feature type="non-terminal residue" evidence="2">
    <location>
        <position position="1"/>
    </location>
</feature>
<keyword evidence="3" id="KW-1185">Reference proteome</keyword>
<evidence type="ECO:0000256" key="1">
    <source>
        <dbReference type="SAM" id="Phobius"/>
    </source>
</evidence>
<dbReference type="AlphaFoldDB" id="A0A9D3ZIT7"/>
<protein>
    <submittedName>
        <fullName evidence="2">Uncharacterized protein</fullName>
    </submittedName>
</protein>